<evidence type="ECO:0000256" key="6">
    <source>
        <dbReference type="ARBA" id="ARBA00022741"/>
    </source>
</evidence>
<evidence type="ECO:0000256" key="11">
    <source>
        <dbReference type="RuleBase" id="RU003783"/>
    </source>
</evidence>
<comment type="caution">
    <text evidence="14">The sequence shown here is derived from an EMBL/GenBank/DDBJ whole genome shotgun (WGS) entry which is preliminary data.</text>
</comment>
<comment type="function">
    <text evidence="2 10 12">Catalyzes the transfer of a dimethylallyl group onto the adenine at position 37 in tRNAs that read codons beginning with uridine, leading to the formation of N6-(dimethylallyl)adenosine (i(6)A).</text>
</comment>
<gene>
    <name evidence="10 14" type="primary">miaA</name>
    <name evidence="14" type="ORF">GCM10025790_18630</name>
</gene>
<evidence type="ECO:0000256" key="1">
    <source>
        <dbReference type="ARBA" id="ARBA00001946"/>
    </source>
</evidence>
<keyword evidence="7 10" id="KW-0067">ATP-binding</keyword>
<dbReference type="SUPFAM" id="SSF52540">
    <property type="entry name" value="P-loop containing nucleoside triphosphate hydrolases"/>
    <property type="match status" value="1"/>
</dbReference>
<evidence type="ECO:0000256" key="8">
    <source>
        <dbReference type="ARBA" id="ARBA00022842"/>
    </source>
</evidence>
<dbReference type="InterPro" id="IPR027417">
    <property type="entry name" value="P-loop_NTPase"/>
</dbReference>
<dbReference type="NCBIfam" id="TIGR00174">
    <property type="entry name" value="miaA"/>
    <property type="match status" value="1"/>
</dbReference>
<dbReference type="Proteomes" id="UP001500368">
    <property type="component" value="Unassembled WGS sequence"/>
</dbReference>
<evidence type="ECO:0000256" key="3">
    <source>
        <dbReference type="ARBA" id="ARBA00005842"/>
    </source>
</evidence>
<dbReference type="PANTHER" id="PTHR11088">
    <property type="entry name" value="TRNA DIMETHYLALLYLTRANSFERASE"/>
    <property type="match status" value="1"/>
</dbReference>
<keyword evidence="6 10" id="KW-0547">Nucleotide-binding</keyword>
<feature type="site" description="Interaction with substrate tRNA" evidence="10">
    <location>
        <position position="127"/>
    </location>
</feature>
<evidence type="ECO:0000313" key="14">
    <source>
        <dbReference type="EMBL" id="GAA4922160.1"/>
    </source>
</evidence>
<evidence type="ECO:0000256" key="2">
    <source>
        <dbReference type="ARBA" id="ARBA00003213"/>
    </source>
</evidence>
<comment type="similarity">
    <text evidence="3 10 13">Belongs to the IPP transferase family.</text>
</comment>
<dbReference type="InterPro" id="IPR018022">
    <property type="entry name" value="IPT"/>
</dbReference>
<dbReference type="EC" id="2.5.1.75" evidence="10"/>
<keyword evidence="8 10" id="KW-0460">Magnesium</keyword>
<evidence type="ECO:0000256" key="12">
    <source>
        <dbReference type="RuleBase" id="RU003784"/>
    </source>
</evidence>
<dbReference type="EMBL" id="BAABLW010000007">
    <property type="protein sequence ID" value="GAA4922160.1"/>
    <property type="molecule type" value="Genomic_DNA"/>
</dbReference>
<name>A0ABP9G4V6_9MICC</name>
<sequence>MDSAAGTPPLLVVVGPTASGKSGLAIDLAERLNGEVINADSMQFYRGMDIGTAKVTDQERRSVPHHLLDTLDLSEEASVATFQQQAREKITEVRSRGKTPILVGGSGLYIRAAIDDIEFPPTDPAVRQRLQDRLEQEGAAVLRDELRRTDPESASVIRDDRRLVRALEVAEVSGRSFTSFMPQRVYHREMTPVVQLGLNVERGLLHQRIAERVHLMREQGLLDEVKRLEQAGLREGRTAGQAIGYQQFLRVLDGALSLEQAVEETIVATRKFARRQETWFRADPRITWLQAPAEDLLDSALEAIETAGG</sequence>
<evidence type="ECO:0000256" key="13">
    <source>
        <dbReference type="RuleBase" id="RU003785"/>
    </source>
</evidence>
<proteinExistence type="inferred from homology"/>
<feature type="binding site" evidence="10">
    <location>
        <begin position="17"/>
        <end position="22"/>
    </location>
    <ligand>
        <name>substrate</name>
    </ligand>
</feature>
<comment type="cofactor">
    <cofactor evidence="1 10">
        <name>Mg(2+)</name>
        <dbReference type="ChEBI" id="CHEBI:18420"/>
    </cofactor>
</comment>
<comment type="caution">
    <text evidence="10">Lacks conserved residue(s) required for the propagation of feature annotation.</text>
</comment>
<keyword evidence="4 10" id="KW-0808">Transferase</keyword>
<dbReference type="InterPro" id="IPR039657">
    <property type="entry name" value="Dimethylallyltransferase"/>
</dbReference>
<keyword evidence="15" id="KW-1185">Reference proteome</keyword>
<keyword evidence="5 10" id="KW-0819">tRNA processing</keyword>
<organism evidence="14 15">
    <name type="scientific">Nesterenkonia rhizosphaerae</name>
    <dbReference type="NCBI Taxonomy" id="1348272"/>
    <lineage>
        <taxon>Bacteria</taxon>
        <taxon>Bacillati</taxon>
        <taxon>Actinomycetota</taxon>
        <taxon>Actinomycetes</taxon>
        <taxon>Micrococcales</taxon>
        <taxon>Micrococcaceae</taxon>
        <taxon>Nesterenkonia</taxon>
    </lineage>
</organism>
<evidence type="ECO:0000256" key="4">
    <source>
        <dbReference type="ARBA" id="ARBA00022679"/>
    </source>
</evidence>
<comment type="catalytic activity">
    <reaction evidence="9 10 11">
        <text>adenosine(37) in tRNA + dimethylallyl diphosphate = N(6)-dimethylallyladenosine(37) in tRNA + diphosphate</text>
        <dbReference type="Rhea" id="RHEA:26482"/>
        <dbReference type="Rhea" id="RHEA-COMP:10162"/>
        <dbReference type="Rhea" id="RHEA-COMP:10375"/>
        <dbReference type="ChEBI" id="CHEBI:33019"/>
        <dbReference type="ChEBI" id="CHEBI:57623"/>
        <dbReference type="ChEBI" id="CHEBI:74411"/>
        <dbReference type="ChEBI" id="CHEBI:74415"/>
        <dbReference type="EC" id="2.5.1.75"/>
    </reaction>
</comment>
<feature type="region of interest" description="Interaction with substrate tRNA" evidence="10">
    <location>
        <begin position="40"/>
        <end position="43"/>
    </location>
</feature>
<accession>A0ABP9G4V6</accession>
<reference evidence="15" key="1">
    <citation type="journal article" date="2019" name="Int. J. Syst. Evol. Microbiol.">
        <title>The Global Catalogue of Microorganisms (GCM) 10K type strain sequencing project: providing services to taxonomists for standard genome sequencing and annotation.</title>
        <authorList>
            <consortium name="The Broad Institute Genomics Platform"/>
            <consortium name="The Broad Institute Genome Sequencing Center for Infectious Disease"/>
            <person name="Wu L."/>
            <person name="Ma J."/>
        </authorList>
    </citation>
    <scope>NUCLEOTIDE SEQUENCE [LARGE SCALE GENOMIC DNA]</scope>
    <source>
        <strain evidence="15">JCM 19129</strain>
    </source>
</reference>
<evidence type="ECO:0000256" key="7">
    <source>
        <dbReference type="ARBA" id="ARBA00022840"/>
    </source>
</evidence>
<evidence type="ECO:0000256" key="10">
    <source>
        <dbReference type="HAMAP-Rule" id="MF_00185"/>
    </source>
</evidence>
<dbReference type="Gene3D" id="1.10.20.140">
    <property type="match status" value="1"/>
</dbReference>
<protein>
    <recommendedName>
        <fullName evidence="10">tRNA dimethylallyltransferase</fullName>
        <ecNumber evidence="10">2.5.1.75</ecNumber>
    </recommendedName>
    <alternativeName>
        <fullName evidence="10">Dimethylallyl diphosphate:tRNA dimethylallyltransferase</fullName>
        <shortName evidence="10">DMAPP:tRNA dimethylallyltransferase</shortName>
        <shortName evidence="10">DMATase</shortName>
    </alternativeName>
    <alternativeName>
        <fullName evidence="10">Isopentenyl-diphosphate:tRNA isopentenyltransferase</fullName>
        <shortName evidence="10">IPP transferase</shortName>
        <shortName evidence="10">IPPT</shortName>
        <shortName evidence="10">IPTase</shortName>
    </alternativeName>
</protein>
<evidence type="ECO:0000313" key="15">
    <source>
        <dbReference type="Proteomes" id="UP001500368"/>
    </source>
</evidence>
<dbReference type="Gene3D" id="3.40.50.300">
    <property type="entry name" value="P-loop containing nucleotide triphosphate hydrolases"/>
    <property type="match status" value="1"/>
</dbReference>
<dbReference type="PANTHER" id="PTHR11088:SF60">
    <property type="entry name" value="TRNA DIMETHYLALLYLTRANSFERASE"/>
    <property type="match status" value="1"/>
</dbReference>
<dbReference type="RefSeq" id="WP_345477755.1">
    <property type="nucleotide sequence ID" value="NZ_BAABLW010000007.1"/>
</dbReference>
<dbReference type="Pfam" id="PF01715">
    <property type="entry name" value="IPPT"/>
    <property type="match status" value="1"/>
</dbReference>
<comment type="subunit">
    <text evidence="10">Monomer.</text>
</comment>
<feature type="site" description="Interaction with substrate tRNA" evidence="10">
    <location>
        <position position="106"/>
    </location>
</feature>
<evidence type="ECO:0000256" key="9">
    <source>
        <dbReference type="ARBA" id="ARBA00049563"/>
    </source>
</evidence>
<evidence type="ECO:0000256" key="5">
    <source>
        <dbReference type="ARBA" id="ARBA00022694"/>
    </source>
</evidence>
<dbReference type="HAMAP" id="MF_00185">
    <property type="entry name" value="IPP_trans"/>
    <property type="match status" value="1"/>
</dbReference>
<feature type="binding site" evidence="10">
    <location>
        <begin position="15"/>
        <end position="22"/>
    </location>
    <ligand>
        <name>ATP</name>
        <dbReference type="ChEBI" id="CHEBI:30616"/>
    </ligand>
</feature>